<keyword evidence="5" id="KW-0680">Restriction system</keyword>
<keyword evidence="6" id="KW-0238">DNA-binding</keyword>
<dbReference type="REBASE" id="963559">
    <property type="entry name" value="M.HauPM71ORF2550P"/>
</dbReference>
<accession>A0A9Y1FLU5</accession>
<organism evidence="10">
    <name type="scientific">Candidatus Heimdallarchaeum aukensis</name>
    <dbReference type="NCBI Taxonomy" id="2876573"/>
    <lineage>
        <taxon>Archaea</taxon>
        <taxon>Promethearchaeati</taxon>
        <taxon>Candidatus Heimdallarchaeota</taxon>
        <taxon>Candidatus Heimdallarchaeia (ex Rinke et al. 2021) (nom. nud.)</taxon>
        <taxon>Candidatus Heimdallarchaeales</taxon>
        <taxon>Candidatus Heimdallarchaeaceae</taxon>
        <taxon>Candidatus Heimdallarchaeum</taxon>
    </lineage>
</organism>
<dbReference type="GO" id="GO:0009007">
    <property type="term" value="F:site-specific DNA-methyltransferase (adenine-specific) activity"/>
    <property type="evidence" value="ECO:0007669"/>
    <property type="project" value="UniProtKB-EC"/>
</dbReference>
<dbReference type="EMBL" id="CP084166">
    <property type="protein sequence ID" value="UJG41351.1"/>
    <property type="molecule type" value="Genomic_DNA"/>
</dbReference>
<dbReference type="GO" id="GO:0009307">
    <property type="term" value="P:DNA restriction-modification system"/>
    <property type="evidence" value="ECO:0007669"/>
    <property type="project" value="UniProtKB-KW"/>
</dbReference>
<dbReference type="GO" id="GO:0032259">
    <property type="term" value="P:methylation"/>
    <property type="evidence" value="ECO:0007669"/>
    <property type="project" value="UniProtKB-KW"/>
</dbReference>
<dbReference type="InterPro" id="IPR029063">
    <property type="entry name" value="SAM-dependent_MTases_sf"/>
</dbReference>
<evidence type="ECO:0000256" key="1">
    <source>
        <dbReference type="ARBA" id="ARBA00011900"/>
    </source>
</evidence>
<dbReference type="SUPFAM" id="SSF53335">
    <property type="entry name" value="S-adenosyl-L-methionine-dependent methyltransferases"/>
    <property type="match status" value="1"/>
</dbReference>
<dbReference type="Pfam" id="PF07669">
    <property type="entry name" value="Eco57I"/>
    <property type="match status" value="1"/>
</dbReference>
<dbReference type="PANTHER" id="PTHR33841">
    <property type="entry name" value="DNA METHYLTRANSFERASE YEEA-RELATED"/>
    <property type="match status" value="1"/>
</dbReference>
<dbReference type="AlphaFoldDB" id="A0A9Y1FLU5"/>
<dbReference type="Pfam" id="PF12950">
    <property type="entry name" value="TaqI_C"/>
    <property type="match status" value="1"/>
</dbReference>
<reference evidence="10" key="1">
    <citation type="journal article" date="2022" name="Nat. Microbiol.">
        <title>Unique mobile elements and scalable gene flow at the prokaryote-eukaryote boundary revealed by circularized Asgard archaea genomes.</title>
        <authorList>
            <person name="Wu F."/>
            <person name="Speth D.R."/>
            <person name="Philosof A."/>
            <person name="Cremiere A."/>
            <person name="Narayanan A."/>
            <person name="Barco R.A."/>
            <person name="Connon S.A."/>
            <person name="Amend J.P."/>
            <person name="Antoshechkin I.A."/>
            <person name="Orphan V.J."/>
        </authorList>
    </citation>
    <scope>NUCLEOTIDE SEQUENCE</scope>
    <source>
        <strain evidence="10">PM71</strain>
    </source>
</reference>
<feature type="domain" description="TaqI-like C-terminal specificity" evidence="9">
    <location>
        <begin position="507"/>
        <end position="627"/>
    </location>
</feature>
<evidence type="ECO:0000256" key="3">
    <source>
        <dbReference type="ARBA" id="ARBA00022679"/>
    </source>
</evidence>
<keyword evidence="4" id="KW-0949">S-adenosyl-L-methionine</keyword>
<dbReference type="EC" id="2.1.1.72" evidence="1"/>
<dbReference type="GO" id="GO:0003677">
    <property type="term" value="F:DNA binding"/>
    <property type="evidence" value="ECO:0007669"/>
    <property type="project" value="UniProtKB-KW"/>
</dbReference>
<evidence type="ECO:0000256" key="5">
    <source>
        <dbReference type="ARBA" id="ARBA00022747"/>
    </source>
</evidence>
<keyword evidence="2 10" id="KW-0489">Methyltransferase</keyword>
<proteinExistence type="predicted"/>
<name>A0A9Y1FLU5_9ARCH</name>
<dbReference type="PANTHER" id="PTHR33841:SF6">
    <property type="entry name" value="TYPE II METHYLTRANSFERASE M.HINDII"/>
    <property type="match status" value="1"/>
</dbReference>
<dbReference type="InterPro" id="IPR002052">
    <property type="entry name" value="DNA_methylase_N6_adenine_CS"/>
</dbReference>
<dbReference type="Proteomes" id="UP001201020">
    <property type="component" value="Chromosome"/>
</dbReference>
<protein>
    <recommendedName>
        <fullName evidence="1">site-specific DNA-methyltransferase (adenine-specific)</fullName>
        <ecNumber evidence="1">2.1.1.72</ecNumber>
    </recommendedName>
</protein>
<dbReference type="InterPro" id="IPR025931">
    <property type="entry name" value="TaqI_C"/>
</dbReference>
<feature type="domain" description="Type II methyltransferase M.TaqI-like" evidence="8">
    <location>
        <begin position="211"/>
        <end position="380"/>
    </location>
</feature>
<dbReference type="Gene3D" id="3.40.50.150">
    <property type="entry name" value="Vaccinia Virus protein VP39"/>
    <property type="match status" value="1"/>
</dbReference>
<evidence type="ECO:0000313" key="10">
    <source>
        <dbReference type="EMBL" id="UJG41351.1"/>
    </source>
</evidence>
<evidence type="ECO:0000256" key="4">
    <source>
        <dbReference type="ARBA" id="ARBA00022691"/>
    </source>
</evidence>
<evidence type="ECO:0000256" key="7">
    <source>
        <dbReference type="ARBA" id="ARBA00047942"/>
    </source>
</evidence>
<evidence type="ECO:0000256" key="6">
    <source>
        <dbReference type="ARBA" id="ARBA00023125"/>
    </source>
</evidence>
<keyword evidence="3" id="KW-0808">Transferase</keyword>
<evidence type="ECO:0000259" key="8">
    <source>
        <dbReference type="Pfam" id="PF07669"/>
    </source>
</evidence>
<dbReference type="InterPro" id="IPR011639">
    <property type="entry name" value="MethylTrfase_TaqI-like_dom"/>
</dbReference>
<sequence length="699" mass="81597">MSNTDKKIEIFNNLFLKIKKQIIDNQSSSKLKFDEREVLLNSFIVSIKTLLIKEMFLKEEKVEIEKKINLNYFFIELDNIFREIFTDGSFRKADLEIIREKSIQQLILQYLESKDSIIIDLAGKDLFSQIYETALNKNEKDQLGLFYTPEIIVNYILNLVNYKTDSEIVNKKILDPSCGSGSFLVKSVNRLLQALKKENLEESEILYKIRNAVFGIDIDPIAVFLSKTNILFQIFPLFITLYKKRTLTQFPPLHVYCFDSLNKKSRNKDTTSFKIINREKEFTSGFDFIVGNPPYIESKKMDIETKKKCIENFPEICKGAFDIYICFIQLGLDLLSVNGKLGFIIPNKFLSANYSKALRKKIIYEFDILHLVDLSSSNIFKNASVYPIIISIKKRKSKSEGIKNNFLISKVEGQITNIEEIKGIPINQSFFKKTVNNFIFSFPNDLDEAELVKRLIMTSPFKLGEFLKISWSVSFHRKGLREQFVFTKNVDGNFRKILGGKKFGGNSEVKRYLIQWDGHWIDYNREKAKRLNNPFPPLSLFNNEKIIICQNSKRIRAVLDKEGFICKDIFFVAKITPKTLNTSLNYEVILSVINSKLMSYLYDRIFSSTHVSGRYLHYLPTYLHSLPFPKLSEIEKKQLHELTKKIMKKEITEKDFIKIDKEIDKIIYNAFGLENHEIEIVEKYVSSYMSLKKLKDIRK</sequence>
<dbReference type="PROSITE" id="PS00092">
    <property type="entry name" value="N6_MTASE"/>
    <property type="match status" value="1"/>
</dbReference>
<comment type="catalytic activity">
    <reaction evidence="7">
        <text>a 2'-deoxyadenosine in DNA + S-adenosyl-L-methionine = an N(6)-methyl-2'-deoxyadenosine in DNA + S-adenosyl-L-homocysteine + H(+)</text>
        <dbReference type="Rhea" id="RHEA:15197"/>
        <dbReference type="Rhea" id="RHEA-COMP:12418"/>
        <dbReference type="Rhea" id="RHEA-COMP:12419"/>
        <dbReference type="ChEBI" id="CHEBI:15378"/>
        <dbReference type="ChEBI" id="CHEBI:57856"/>
        <dbReference type="ChEBI" id="CHEBI:59789"/>
        <dbReference type="ChEBI" id="CHEBI:90615"/>
        <dbReference type="ChEBI" id="CHEBI:90616"/>
        <dbReference type="EC" id="2.1.1.72"/>
    </reaction>
</comment>
<dbReference type="PRINTS" id="PR00507">
    <property type="entry name" value="N12N6MTFRASE"/>
</dbReference>
<evidence type="ECO:0000259" key="9">
    <source>
        <dbReference type="Pfam" id="PF12950"/>
    </source>
</evidence>
<gene>
    <name evidence="10" type="ORF">K9W45_02550</name>
</gene>
<dbReference type="InterPro" id="IPR050953">
    <property type="entry name" value="N4_N6_ade-DNA_methylase"/>
</dbReference>
<evidence type="ECO:0000256" key="2">
    <source>
        <dbReference type="ARBA" id="ARBA00022603"/>
    </source>
</evidence>